<gene>
    <name evidence="3" type="ORF">LEP1GSC172_3478</name>
</gene>
<dbReference type="EMBL" id="AKWD02000019">
    <property type="protein sequence ID" value="EMO54959.1"/>
    <property type="molecule type" value="Genomic_DNA"/>
</dbReference>
<accession>M6VPH6</accession>
<dbReference type="PANTHER" id="PTHR43610">
    <property type="entry name" value="BLL6696 PROTEIN"/>
    <property type="match status" value="1"/>
</dbReference>
<evidence type="ECO:0000259" key="2">
    <source>
        <dbReference type="Pfam" id="PF13302"/>
    </source>
</evidence>
<dbReference type="STRING" id="28182.GCA_001568325_00248"/>
<dbReference type="PANTHER" id="PTHR43610:SF1">
    <property type="entry name" value="N-ACETYLTRANSFERASE DOMAIN-CONTAINING PROTEIN"/>
    <property type="match status" value="1"/>
</dbReference>
<feature type="domain" description="N-acetyltransferase" evidence="2">
    <location>
        <begin position="36"/>
        <end position="174"/>
    </location>
</feature>
<dbReference type="InterPro" id="IPR000182">
    <property type="entry name" value="GNAT_dom"/>
</dbReference>
<sequence>MRFQVFKTNSKQNRKQTTTMKHHFPPEPISLIGNNVELHPLKMKHCEALTKTVLDGELWKLWFTLVPSPEVMKQWIEKALTEEKEKSSLPFVVQSKADGKIIGSTRYMNIEKTDRRLEIGSTWYSKEYQKTFVNTECKFLLLEHAFENLNCIAVEFRTHRLNQNSRRAIERLGANLDGILRNHRTMPNGTLRDTAVYSIISSEWPTIRSHLKFKLN</sequence>
<feature type="compositionally biased region" description="Polar residues" evidence="1">
    <location>
        <begin position="1"/>
        <end position="19"/>
    </location>
</feature>
<name>M6VPH6_9LEPT</name>
<dbReference type="Proteomes" id="UP000012112">
    <property type="component" value="Unassembled WGS sequence"/>
</dbReference>
<evidence type="ECO:0000313" key="4">
    <source>
        <dbReference type="Proteomes" id="UP000012112"/>
    </source>
</evidence>
<reference evidence="3 4" key="1">
    <citation type="submission" date="2013-01" db="EMBL/GenBank/DDBJ databases">
        <authorList>
            <person name="Harkins D.M."/>
            <person name="Durkin A.S."/>
            <person name="Brinkac L.M."/>
            <person name="Haft D.H."/>
            <person name="Selengut J.D."/>
            <person name="Sanka R."/>
            <person name="DePew J."/>
            <person name="Purushe J."/>
            <person name="Matthias M.A."/>
            <person name="Vinetz J.M."/>
            <person name="Sutton G.G."/>
            <person name="Nierman W.C."/>
            <person name="Fouts D.E."/>
        </authorList>
    </citation>
    <scope>NUCLEOTIDE SEQUENCE [LARGE SCALE GENOMIC DNA]</scope>
    <source>
        <strain evidence="3 4">HAI1536</strain>
    </source>
</reference>
<feature type="region of interest" description="Disordered" evidence="1">
    <location>
        <begin position="1"/>
        <end position="20"/>
    </location>
</feature>
<dbReference type="InterPro" id="IPR016181">
    <property type="entry name" value="Acyl_CoA_acyltransferase"/>
</dbReference>
<evidence type="ECO:0000256" key="1">
    <source>
        <dbReference type="SAM" id="MobiDB-lite"/>
    </source>
</evidence>
<evidence type="ECO:0000313" key="3">
    <source>
        <dbReference type="EMBL" id="EMO54959.1"/>
    </source>
</evidence>
<dbReference type="Pfam" id="PF13302">
    <property type="entry name" value="Acetyltransf_3"/>
    <property type="match status" value="1"/>
</dbReference>
<dbReference type="SUPFAM" id="SSF55729">
    <property type="entry name" value="Acyl-CoA N-acyltransferases (Nat)"/>
    <property type="match status" value="1"/>
</dbReference>
<protein>
    <submittedName>
        <fullName evidence="3">Acetyltransferase (GNAT) domain protein</fullName>
    </submittedName>
</protein>
<dbReference type="AlphaFoldDB" id="M6VPH6"/>
<organism evidence="3 4">
    <name type="scientific">Leptospira noguchii</name>
    <dbReference type="NCBI Taxonomy" id="28182"/>
    <lineage>
        <taxon>Bacteria</taxon>
        <taxon>Pseudomonadati</taxon>
        <taxon>Spirochaetota</taxon>
        <taxon>Spirochaetia</taxon>
        <taxon>Leptospirales</taxon>
        <taxon>Leptospiraceae</taxon>
        <taxon>Leptospira</taxon>
    </lineage>
</organism>
<dbReference type="GO" id="GO:0016747">
    <property type="term" value="F:acyltransferase activity, transferring groups other than amino-acyl groups"/>
    <property type="evidence" value="ECO:0007669"/>
    <property type="project" value="InterPro"/>
</dbReference>
<comment type="caution">
    <text evidence="3">The sequence shown here is derived from an EMBL/GenBank/DDBJ whole genome shotgun (WGS) entry which is preliminary data.</text>
</comment>
<proteinExistence type="predicted"/>
<keyword evidence="3" id="KW-0808">Transferase</keyword>
<dbReference type="Gene3D" id="3.40.630.30">
    <property type="match status" value="1"/>
</dbReference>